<proteinExistence type="predicted"/>
<keyword evidence="3" id="KW-1185">Reference proteome</keyword>
<evidence type="ECO:0000313" key="3">
    <source>
        <dbReference type="Proteomes" id="UP000050525"/>
    </source>
</evidence>
<evidence type="ECO:0000313" key="2">
    <source>
        <dbReference type="EMBL" id="KYO35134.1"/>
    </source>
</evidence>
<gene>
    <name evidence="2" type="ORF">Y1Q_0001021</name>
</gene>
<organism evidence="2 3">
    <name type="scientific">Alligator mississippiensis</name>
    <name type="common">American alligator</name>
    <dbReference type="NCBI Taxonomy" id="8496"/>
    <lineage>
        <taxon>Eukaryota</taxon>
        <taxon>Metazoa</taxon>
        <taxon>Chordata</taxon>
        <taxon>Craniata</taxon>
        <taxon>Vertebrata</taxon>
        <taxon>Euteleostomi</taxon>
        <taxon>Archelosauria</taxon>
        <taxon>Archosauria</taxon>
        <taxon>Crocodylia</taxon>
        <taxon>Alligatoridae</taxon>
        <taxon>Alligatorinae</taxon>
        <taxon>Alligator</taxon>
    </lineage>
</organism>
<comment type="caution">
    <text evidence="2">The sequence shown here is derived from an EMBL/GenBank/DDBJ whole genome shotgun (WGS) entry which is preliminary data.</text>
</comment>
<dbReference type="Proteomes" id="UP000050525">
    <property type="component" value="Unassembled WGS sequence"/>
</dbReference>
<sequence length="72" mass="7817">MGSEQFSENVEDPAPALEAQTGFILTCQAQDIEDSLYTCEFKTMSEDAGKKDPPVPEEIGVDTGTMEPDCLD</sequence>
<dbReference type="EMBL" id="AKHW03003207">
    <property type="protein sequence ID" value="KYO35134.1"/>
    <property type="molecule type" value="Genomic_DNA"/>
</dbReference>
<reference evidence="2 3" key="1">
    <citation type="journal article" date="2012" name="Genome Biol.">
        <title>Sequencing three crocodilian genomes to illuminate the evolution of archosaurs and amniotes.</title>
        <authorList>
            <person name="St John J.A."/>
            <person name="Braun E.L."/>
            <person name="Isberg S.R."/>
            <person name="Miles L.G."/>
            <person name="Chong A.Y."/>
            <person name="Gongora J."/>
            <person name="Dalzell P."/>
            <person name="Moran C."/>
            <person name="Bed'hom B."/>
            <person name="Abzhanov A."/>
            <person name="Burgess S.C."/>
            <person name="Cooksey A.M."/>
            <person name="Castoe T.A."/>
            <person name="Crawford N.G."/>
            <person name="Densmore L.D."/>
            <person name="Drew J.C."/>
            <person name="Edwards S.V."/>
            <person name="Faircloth B.C."/>
            <person name="Fujita M.K."/>
            <person name="Greenwold M.J."/>
            <person name="Hoffmann F.G."/>
            <person name="Howard J.M."/>
            <person name="Iguchi T."/>
            <person name="Janes D.E."/>
            <person name="Khan S.Y."/>
            <person name="Kohno S."/>
            <person name="de Koning A.J."/>
            <person name="Lance S.L."/>
            <person name="McCarthy F.M."/>
            <person name="McCormack J.E."/>
            <person name="Merchant M.E."/>
            <person name="Peterson D.G."/>
            <person name="Pollock D.D."/>
            <person name="Pourmand N."/>
            <person name="Raney B.J."/>
            <person name="Roessler K.A."/>
            <person name="Sanford J.R."/>
            <person name="Sawyer R.H."/>
            <person name="Schmidt C.J."/>
            <person name="Triplett E.W."/>
            <person name="Tuberville T.D."/>
            <person name="Venegas-Anaya M."/>
            <person name="Howard J.T."/>
            <person name="Jarvis E.D."/>
            <person name="Guillette L.J.Jr."/>
            <person name="Glenn T.C."/>
            <person name="Green R.E."/>
            <person name="Ray D.A."/>
        </authorList>
    </citation>
    <scope>NUCLEOTIDE SEQUENCE [LARGE SCALE GENOMIC DNA]</scope>
    <source>
        <strain evidence="2">KSC_2009_1</strain>
    </source>
</reference>
<evidence type="ECO:0000256" key="1">
    <source>
        <dbReference type="SAM" id="MobiDB-lite"/>
    </source>
</evidence>
<dbReference type="AlphaFoldDB" id="A0A151NEC5"/>
<accession>A0A151NEC5</accession>
<name>A0A151NEC5_ALLMI</name>
<feature type="region of interest" description="Disordered" evidence="1">
    <location>
        <begin position="44"/>
        <end position="72"/>
    </location>
</feature>
<feature type="compositionally biased region" description="Basic and acidic residues" evidence="1">
    <location>
        <begin position="44"/>
        <end position="54"/>
    </location>
</feature>
<protein>
    <submittedName>
        <fullName evidence="2">Uncharacterized protein</fullName>
    </submittedName>
</protein>